<sequence length="211" mass="23072">MKLSSSSTTTAKLATLTLTILAALTVLNTAVHAAPLGSEPVANAQVSDAYASAEEAFGIFTDPRRRAEPEETPPKVPIGPGRPLVYRRAGEQLGRPEGEIADGGGGHTKRGESSVGGEGEDKKPKPDMQYKRAEPKHRDPEHRQGGKGGEKKEQKPDVHYKRDDPEDSEHRQGGKGGEKKEQKPDIHYKRADPEPEGEENKKKEGSRWHFK</sequence>
<evidence type="ECO:0000256" key="1">
    <source>
        <dbReference type="SAM" id="MobiDB-lite"/>
    </source>
</evidence>
<feature type="signal peptide" evidence="2">
    <location>
        <begin position="1"/>
        <end position="33"/>
    </location>
</feature>
<gene>
    <name evidence="3" type="ORF">BGZ95_000457</name>
</gene>
<organism evidence="3 4">
    <name type="scientific">Linnemannia exigua</name>
    <dbReference type="NCBI Taxonomy" id="604196"/>
    <lineage>
        <taxon>Eukaryota</taxon>
        <taxon>Fungi</taxon>
        <taxon>Fungi incertae sedis</taxon>
        <taxon>Mucoromycota</taxon>
        <taxon>Mortierellomycotina</taxon>
        <taxon>Mortierellomycetes</taxon>
        <taxon>Mortierellales</taxon>
        <taxon>Mortierellaceae</taxon>
        <taxon>Linnemannia</taxon>
    </lineage>
</organism>
<feature type="region of interest" description="Disordered" evidence="1">
    <location>
        <begin position="57"/>
        <end position="211"/>
    </location>
</feature>
<accession>A0AAD4D883</accession>
<keyword evidence="2" id="KW-0732">Signal</keyword>
<dbReference type="AlphaFoldDB" id="A0AAD4D883"/>
<protein>
    <submittedName>
        <fullName evidence="3">Uncharacterized protein</fullName>
    </submittedName>
</protein>
<keyword evidence="4" id="KW-1185">Reference proteome</keyword>
<feature type="chain" id="PRO_5042226081" evidence="2">
    <location>
        <begin position="34"/>
        <end position="211"/>
    </location>
</feature>
<evidence type="ECO:0000313" key="3">
    <source>
        <dbReference type="EMBL" id="KAG0271696.1"/>
    </source>
</evidence>
<feature type="compositionally biased region" description="Basic and acidic residues" evidence="1">
    <location>
        <begin position="119"/>
        <end position="211"/>
    </location>
</feature>
<feature type="compositionally biased region" description="Basic and acidic residues" evidence="1">
    <location>
        <begin position="88"/>
        <end position="98"/>
    </location>
</feature>
<evidence type="ECO:0000313" key="4">
    <source>
        <dbReference type="Proteomes" id="UP001194580"/>
    </source>
</evidence>
<dbReference type="Proteomes" id="UP001194580">
    <property type="component" value="Unassembled WGS sequence"/>
</dbReference>
<dbReference type="EMBL" id="JAAAIL010001084">
    <property type="protein sequence ID" value="KAG0271696.1"/>
    <property type="molecule type" value="Genomic_DNA"/>
</dbReference>
<evidence type="ECO:0000256" key="2">
    <source>
        <dbReference type="SAM" id="SignalP"/>
    </source>
</evidence>
<comment type="caution">
    <text evidence="3">The sequence shown here is derived from an EMBL/GenBank/DDBJ whole genome shotgun (WGS) entry which is preliminary data.</text>
</comment>
<reference evidence="3" key="1">
    <citation type="journal article" date="2020" name="Fungal Divers.">
        <title>Resolving the Mortierellaceae phylogeny through synthesis of multi-gene phylogenetics and phylogenomics.</title>
        <authorList>
            <person name="Vandepol N."/>
            <person name="Liber J."/>
            <person name="Desiro A."/>
            <person name="Na H."/>
            <person name="Kennedy M."/>
            <person name="Barry K."/>
            <person name="Grigoriev I.V."/>
            <person name="Miller A.N."/>
            <person name="O'Donnell K."/>
            <person name="Stajich J.E."/>
            <person name="Bonito G."/>
        </authorList>
    </citation>
    <scope>NUCLEOTIDE SEQUENCE</scope>
    <source>
        <strain evidence="3">NRRL 28262</strain>
    </source>
</reference>
<proteinExistence type="predicted"/>
<name>A0AAD4D883_9FUNG</name>
<feature type="compositionally biased region" description="Basic and acidic residues" evidence="1">
    <location>
        <begin position="62"/>
        <end position="73"/>
    </location>
</feature>